<dbReference type="AlphaFoldDB" id="A0A7W7WWI3"/>
<comment type="caution">
    <text evidence="3">The sequence shown here is derived from an EMBL/GenBank/DDBJ whole genome shotgun (WGS) entry which is preliminary data.</text>
</comment>
<dbReference type="InterPro" id="IPR011576">
    <property type="entry name" value="Pyridox_Oxase_N"/>
</dbReference>
<evidence type="ECO:0000259" key="2">
    <source>
        <dbReference type="Pfam" id="PF01243"/>
    </source>
</evidence>
<evidence type="ECO:0000256" key="1">
    <source>
        <dbReference type="ARBA" id="ARBA00023002"/>
    </source>
</evidence>
<dbReference type="PANTHER" id="PTHR35176">
    <property type="entry name" value="HEME OXYGENASE HI_0854-RELATED"/>
    <property type="match status" value="1"/>
</dbReference>
<dbReference type="InterPro" id="IPR012349">
    <property type="entry name" value="Split_barrel_FMN-bd"/>
</dbReference>
<sequence>MSTSQPVAELDVRFSDPGIEPTPWADTLALLEGAELFWLTTIRRDGRPHVTPVVAVWHENALYFSTAAFEQKMRNLEHSDKVVATTGNNEWMSGLDVVVEGAATVITDPDLLKVAVDAFDRKYGGDNSWNLELVDGVAQVAGHPAVLLRIEPGKVLAFGKAPHAQTRYRLAA</sequence>
<dbReference type="GO" id="GO:0070967">
    <property type="term" value="F:coenzyme F420 binding"/>
    <property type="evidence" value="ECO:0007669"/>
    <property type="project" value="TreeGrafter"/>
</dbReference>
<proteinExistence type="predicted"/>
<organism evidence="3 4">
    <name type="scientific">Saccharothrix violaceirubra</name>
    <dbReference type="NCBI Taxonomy" id="413306"/>
    <lineage>
        <taxon>Bacteria</taxon>
        <taxon>Bacillati</taxon>
        <taxon>Actinomycetota</taxon>
        <taxon>Actinomycetes</taxon>
        <taxon>Pseudonocardiales</taxon>
        <taxon>Pseudonocardiaceae</taxon>
        <taxon>Saccharothrix</taxon>
    </lineage>
</organism>
<dbReference type="Gene3D" id="2.30.110.10">
    <property type="entry name" value="Electron Transport, Fmn-binding Protein, Chain A"/>
    <property type="match status" value="1"/>
</dbReference>
<protein>
    <submittedName>
        <fullName evidence="3">Nitroimidazol reductase NimA-like FMN-containing flavoprotein (Pyridoxamine 5'-phosphate oxidase superfamily)</fullName>
    </submittedName>
</protein>
<dbReference type="InterPro" id="IPR052019">
    <property type="entry name" value="F420H2_bilvrd_red/Heme_oxyg"/>
</dbReference>
<dbReference type="RefSeq" id="WP_184670377.1">
    <property type="nucleotide sequence ID" value="NZ_BAABAI010000026.1"/>
</dbReference>
<keyword evidence="1" id="KW-0560">Oxidoreductase</keyword>
<dbReference type="GO" id="GO:0016627">
    <property type="term" value="F:oxidoreductase activity, acting on the CH-CH group of donors"/>
    <property type="evidence" value="ECO:0007669"/>
    <property type="project" value="TreeGrafter"/>
</dbReference>
<name>A0A7W7WWI3_9PSEU</name>
<dbReference type="EMBL" id="JACHJS010000001">
    <property type="protein sequence ID" value="MBB4966409.1"/>
    <property type="molecule type" value="Genomic_DNA"/>
</dbReference>
<dbReference type="PANTHER" id="PTHR35176:SF4">
    <property type="entry name" value="PYRIDOXAMINE 5'-PHOSPHATE OXIDASE-RELATED FMN-BINDING"/>
    <property type="match status" value="1"/>
</dbReference>
<gene>
    <name evidence="3" type="ORF">F4559_003768</name>
</gene>
<accession>A0A7W7WWI3</accession>
<feature type="domain" description="Pyridoxamine 5'-phosphate oxidase N-terminal" evidence="2">
    <location>
        <begin position="29"/>
        <end position="153"/>
    </location>
</feature>
<evidence type="ECO:0000313" key="4">
    <source>
        <dbReference type="Proteomes" id="UP000542674"/>
    </source>
</evidence>
<keyword evidence="4" id="KW-1185">Reference proteome</keyword>
<reference evidence="3 4" key="1">
    <citation type="submission" date="2020-08" db="EMBL/GenBank/DDBJ databases">
        <title>Sequencing the genomes of 1000 actinobacteria strains.</title>
        <authorList>
            <person name="Klenk H.-P."/>
        </authorList>
    </citation>
    <scope>NUCLEOTIDE SEQUENCE [LARGE SCALE GENOMIC DNA]</scope>
    <source>
        <strain evidence="3 4">DSM 45084</strain>
    </source>
</reference>
<evidence type="ECO:0000313" key="3">
    <source>
        <dbReference type="EMBL" id="MBB4966409.1"/>
    </source>
</evidence>
<dbReference type="SUPFAM" id="SSF50475">
    <property type="entry name" value="FMN-binding split barrel"/>
    <property type="match status" value="1"/>
</dbReference>
<dbReference type="GO" id="GO:0005829">
    <property type="term" value="C:cytosol"/>
    <property type="evidence" value="ECO:0007669"/>
    <property type="project" value="TreeGrafter"/>
</dbReference>
<dbReference type="Pfam" id="PF01243">
    <property type="entry name" value="PNPOx_N"/>
    <property type="match status" value="1"/>
</dbReference>
<dbReference type="Proteomes" id="UP000542674">
    <property type="component" value="Unassembled WGS sequence"/>
</dbReference>